<gene>
    <name evidence="6" type="primary">PUS1</name>
    <name evidence="6" type="ORF">ECANGB1_1109</name>
</gene>
<dbReference type="Gene3D" id="3.30.70.660">
    <property type="entry name" value="Pseudouridine synthase I, catalytic domain, C-terminal subdomain"/>
    <property type="match status" value="1"/>
</dbReference>
<accession>A0A1Y1S7I4</accession>
<dbReference type="GO" id="GO:1990481">
    <property type="term" value="P:mRNA pseudouridine synthesis"/>
    <property type="evidence" value="ECO:0007669"/>
    <property type="project" value="TreeGrafter"/>
</dbReference>
<evidence type="ECO:0000256" key="3">
    <source>
        <dbReference type="ARBA" id="ARBA00023235"/>
    </source>
</evidence>
<dbReference type="Gene3D" id="3.30.70.580">
    <property type="entry name" value="Pseudouridine synthase I, catalytic domain, N-terminal subdomain"/>
    <property type="match status" value="1"/>
</dbReference>
<dbReference type="GO" id="GO:0005634">
    <property type="term" value="C:nucleus"/>
    <property type="evidence" value="ECO:0007669"/>
    <property type="project" value="TreeGrafter"/>
</dbReference>
<dbReference type="SUPFAM" id="SSF55120">
    <property type="entry name" value="Pseudouridine synthase"/>
    <property type="match status" value="1"/>
</dbReference>
<dbReference type="PANTHER" id="PTHR11142">
    <property type="entry name" value="PSEUDOURIDYLATE SYNTHASE"/>
    <property type="match status" value="1"/>
</dbReference>
<reference evidence="6 7" key="1">
    <citation type="journal article" date="2017" name="Environ. Microbiol.">
        <title>Decay of the glycolytic pathway and adaptation to intranuclear parasitism within Enterocytozoonidae microsporidia.</title>
        <authorList>
            <person name="Wiredu Boakye D."/>
            <person name="Jaroenlak P."/>
            <person name="Prachumwat A."/>
            <person name="Williams T.A."/>
            <person name="Bateman K.S."/>
            <person name="Itsathitphaisarn O."/>
            <person name="Sritunyalucksana K."/>
            <person name="Paszkiewicz K.H."/>
            <person name="Moore K.A."/>
            <person name="Stentiford G.D."/>
            <person name="Williams B.A."/>
        </authorList>
    </citation>
    <scope>NUCLEOTIDE SEQUENCE [LARGE SCALE GENOMIC DNA]</scope>
    <source>
        <strain evidence="6 7">GB1</strain>
    </source>
</reference>
<comment type="similarity">
    <text evidence="1 4">Belongs to the tRNA pseudouridine synthase TruA family.</text>
</comment>
<dbReference type="GO" id="GO:0003723">
    <property type="term" value="F:RNA binding"/>
    <property type="evidence" value="ECO:0007669"/>
    <property type="project" value="InterPro"/>
</dbReference>
<evidence type="ECO:0000313" key="7">
    <source>
        <dbReference type="Proteomes" id="UP000192639"/>
    </source>
</evidence>
<dbReference type="Proteomes" id="UP000192639">
    <property type="component" value="Unassembled WGS sequence"/>
</dbReference>
<comment type="catalytic activity">
    <reaction evidence="4">
        <text>uridine(38/39/40) in tRNA = pseudouridine(38/39/40) in tRNA</text>
        <dbReference type="Rhea" id="RHEA:22376"/>
        <dbReference type="Rhea" id="RHEA-COMP:10085"/>
        <dbReference type="Rhea" id="RHEA-COMP:10087"/>
        <dbReference type="ChEBI" id="CHEBI:65314"/>
        <dbReference type="ChEBI" id="CHEBI:65315"/>
        <dbReference type="EC" id="5.4.99.12"/>
    </reaction>
</comment>
<dbReference type="AlphaFoldDB" id="A0A1Y1S7I4"/>
<dbReference type="EC" id="5.4.99.12" evidence="4"/>
<dbReference type="Pfam" id="PF01416">
    <property type="entry name" value="PseudoU_synth_1"/>
    <property type="match status" value="1"/>
</dbReference>
<proteinExistence type="inferred from homology"/>
<dbReference type="VEuPathDB" id="MicrosporidiaDB:ECANGB1_1109"/>
<evidence type="ECO:0000256" key="1">
    <source>
        <dbReference type="ARBA" id="ARBA00009375"/>
    </source>
</evidence>
<dbReference type="EMBL" id="LWDP01000031">
    <property type="protein sequence ID" value="ORD94136.1"/>
    <property type="molecule type" value="Genomic_DNA"/>
</dbReference>
<dbReference type="GO" id="GO:0160147">
    <property type="term" value="F:tRNA pseudouridine(38-40) synthase activity"/>
    <property type="evidence" value="ECO:0007669"/>
    <property type="project" value="UniProtKB-EC"/>
</dbReference>
<evidence type="ECO:0000313" key="6">
    <source>
        <dbReference type="EMBL" id="ORD94136.1"/>
    </source>
</evidence>
<keyword evidence="7" id="KW-1185">Reference proteome</keyword>
<dbReference type="InterPro" id="IPR001406">
    <property type="entry name" value="PsdUridine_synth_TruA"/>
</dbReference>
<dbReference type="InterPro" id="IPR020097">
    <property type="entry name" value="PsdUridine_synth_TruA_a/b_dom"/>
</dbReference>
<comment type="caution">
    <text evidence="6">The sequence shown here is derived from an EMBL/GenBank/DDBJ whole genome shotgun (WGS) entry which is preliminary data.</text>
</comment>
<dbReference type="InterPro" id="IPR020103">
    <property type="entry name" value="PsdUridine_synth_cat_dom_sf"/>
</dbReference>
<evidence type="ECO:0000259" key="5">
    <source>
        <dbReference type="Pfam" id="PF01416"/>
    </source>
</evidence>
<sequence>MKRKIALIWGYSGVGYAGLQFNKDSNTLERRIIGVLAGLGYISEANSESATKVHMKSASRTDKGVGAVFNVTTMKINTELTDTVFEKIEHEFSLNNFVLYKVCQVPRGFVAHKQARNRSYKYFIPTKFMETCNLGSEKELLNDQTENGTEKRCKELFRVFTSEDVSFCRGFRVEQEQIDKMGRILKLYEGTRDYHNFTTSQNKQGTKRHLRRVRSLGTRVVDDVEYLEVSLSGDSFILHQIRKMVAFALFNCRYVVDFTKVEENYEKVFSETKYVLGKAPAPYLYLFDIGFRDYNERTEYGRLEAPEERRDGFEIEMHKSIFTTDNLKEWLIHLATVQFRADSLNEFV</sequence>
<protein>
    <recommendedName>
        <fullName evidence="4">tRNA pseudouridine synthase</fullName>
        <ecNumber evidence="4">5.4.99.12</ecNumber>
    </recommendedName>
</protein>
<dbReference type="InterPro" id="IPR020095">
    <property type="entry name" value="PsdUridine_synth_TruA_C"/>
</dbReference>
<dbReference type="GO" id="GO:0031119">
    <property type="term" value="P:tRNA pseudouridine synthesis"/>
    <property type="evidence" value="ECO:0007669"/>
    <property type="project" value="TreeGrafter"/>
</dbReference>
<evidence type="ECO:0000256" key="2">
    <source>
        <dbReference type="ARBA" id="ARBA00022694"/>
    </source>
</evidence>
<keyword evidence="2 4" id="KW-0819">tRNA processing</keyword>
<dbReference type="InterPro" id="IPR020094">
    <property type="entry name" value="TruA/RsuA/RluB/E/F_N"/>
</dbReference>
<organism evidence="6 7">
    <name type="scientific">Enterospora canceri</name>
    <dbReference type="NCBI Taxonomy" id="1081671"/>
    <lineage>
        <taxon>Eukaryota</taxon>
        <taxon>Fungi</taxon>
        <taxon>Fungi incertae sedis</taxon>
        <taxon>Microsporidia</taxon>
        <taxon>Enterocytozoonidae</taxon>
        <taxon>Enterospora</taxon>
    </lineage>
</organism>
<feature type="domain" description="Pseudouridine synthase I TruA alpha/beta" evidence="5">
    <location>
        <begin position="185"/>
        <end position="291"/>
    </location>
</feature>
<dbReference type="OrthoDB" id="10256309at2759"/>
<name>A0A1Y1S7I4_9MICR</name>
<keyword evidence="3 4" id="KW-0413">Isomerase</keyword>
<evidence type="ECO:0000256" key="4">
    <source>
        <dbReference type="RuleBase" id="RU003792"/>
    </source>
</evidence>
<dbReference type="PANTHER" id="PTHR11142:SF4">
    <property type="entry name" value="PSEUDOURIDYLATE SYNTHASE 1 HOMOLOG"/>
    <property type="match status" value="1"/>
</dbReference>